<feature type="domain" description="Ndc10" evidence="2">
    <location>
        <begin position="166"/>
        <end position="226"/>
    </location>
</feature>
<organism evidence="3 4">
    <name type="scientific">Tilletia horrida</name>
    <dbReference type="NCBI Taxonomy" id="155126"/>
    <lineage>
        <taxon>Eukaryota</taxon>
        <taxon>Fungi</taxon>
        <taxon>Dikarya</taxon>
        <taxon>Basidiomycota</taxon>
        <taxon>Ustilaginomycotina</taxon>
        <taxon>Exobasidiomycetes</taxon>
        <taxon>Tilletiales</taxon>
        <taxon>Tilletiaceae</taxon>
        <taxon>Tilletia</taxon>
    </lineage>
</organism>
<evidence type="ECO:0000313" key="4">
    <source>
        <dbReference type="Proteomes" id="UP001176521"/>
    </source>
</evidence>
<dbReference type="InterPro" id="IPR038279">
    <property type="entry name" value="Ndc10_dom2_sf"/>
</dbReference>
<feature type="non-terminal residue" evidence="3">
    <location>
        <position position="451"/>
    </location>
</feature>
<gene>
    <name evidence="3" type="ORF">OC842_007735</name>
</gene>
<proteinExistence type="predicted"/>
<dbReference type="GO" id="GO:0003677">
    <property type="term" value="F:DNA binding"/>
    <property type="evidence" value="ECO:0007669"/>
    <property type="project" value="InterPro"/>
</dbReference>
<dbReference type="AlphaFoldDB" id="A0AAN6G361"/>
<evidence type="ECO:0000256" key="1">
    <source>
        <dbReference type="SAM" id="Coils"/>
    </source>
</evidence>
<dbReference type="Pfam" id="PF16787">
    <property type="entry name" value="NDC10_II"/>
    <property type="match status" value="1"/>
</dbReference>
<evidence type="ECO:0000259" key="2">
    <source>
        <dbReference type="Pfam" id="PF16787"/>
    </source>
</evidence>
<comment type="caution">
    <text evidence="3">The sequence shown here is derived from an EMBL/GenBank/DDBJ whole genome shotgun (WGS) entry which is preliminary data.</text>
</comment>
<dbReference type="InterPro" id="IPR031872">
    <property type="entry name" value="NDC10_II"/>
</dbReference>
<dbReference type="EMBL" id="JAPDMQ010001225">
    <property type="protein sequence ID" value="KAK0518626.1"/>
    <property type="molecule type" value="Genomic_DNA"/>
</dbReference>
<protein>
    <recommendedName>
        <fullName evidence="2">Ndc10 domain-containing protein</fullName>
    </recommendedName>
</protein>
<keyword evidence="4" id="KW-1185">Reference proteome</keyword>
<feature type="coiled-coil region" evidence="1">
    <location>
        <begin position="282"/>
        <end position="317"/>
    </location>
</feature>
<dbReference type="Proteomes" id="UP001176521">
    <property type="component" value="Unassembled WGS sequence"/>
</dbReference>
<sequence>MFEANDVDVGKTTHAGRAAGAMHARENGASVAGTKALGGWSEGGALRSCYDRSFPLDAIWAVAGFNGHDLDSYHVPRAKNALLLLLVCTLPGCPLPGYPLPGCPPTAAAASSLRARGAVDGQPSAVARLAAAAEHASLGAEHTRMPSREMCLGPLSDAMNIFLFPEPPQELLRQLSPWLEEERVKLQERRAANSNAVDFALSTFLSCLEWFREVLLQDAAALKESEDWKKFGAFQSCPVFLSSEFNHFADSLNKAVKTHNSESARQLAQMPQHLSVGVKLALTELKTEADRANEEINAKLDEQNQEINNKLDRVLLLLQQQNPCVDPFLLAHDARAALLQSAVVPIQDARASLFQTPVGQAPAQPIGGVLAPVAPSPVAADDRQKDGEQQQEMARLMAKEVERWGQAAVDANQPWRFDQGKRALFPAYQFTTSPSVRDVWVEYTEGSNGRW</sequence>
<reference evidence="3" key="1">
    <citation type="journal article" date="2023" name="PhytoFront">
        <title>Draft Genome Resources of Seven Strains of Tilletia horrida, Causal Agent of Kernel Smut of Rice.</title>
        <authorList>
            <person name="Khanal S."/>
            <person name="Antony Babu S."/>
            <person name="Zhou X.G."/>
        </authorList>
    </citation>
    <scope>NUCLEOTIDE SEQUENCE</scope>
    <source>
        <strain evidence="3">TX3</strain>
    </source>
</reference>
<keyword evidence="1" id="KW-0175">Coiled coil</keyword>
<name>A0AAN6G361_9BASI</name>
<accession>A0AAN6G361</accession>
<evidence type="ECO:0000313" key="3">
    <source>
        <dbReference type="EMBL" id="KAK0518626.1"/>
    </source>
</evidence>
<dbReference type="Gene3D" id="1.10.443.20">
    <property type="entry name" value="Centromere DNA-binding protein complex CBF3 subunit, domain 2"/>
    <property type="match status" value="2"/>
</dbReference>